<feature type="compositionally biased region" description="Gly residues" evidence="1">
    <location>
        <begin position="464"/>
        <end position="478"/>
    </location>
</feature>
<evidence type="ECO:0000313" key="3">
    <source>
        <dbReference type="WBParaSite" id="snap_masked-unitig_26537-processed-gene-0.1-mRNA-1"/>
    </source>
</evidence>
<protein>
    <submittedName>
        <fullName evidence="3">Protein kinase domain-containing protein</fullName>
    </submittedName>
</protein>
<accession>A0A1I8JQ16</accession>
<feature type="compositionally biased region" description="Basic and acidic residues" evidence="1">
    <location>
        <begin position="49"/>
        <end position="64"/>
    </location>
</feature>
<feature type="compositionally biased region" description="Low complexity" evidence="1">
    <location>
        <begin position="70"/>
        <end position="86"/>
    </location>
</feature>
<feature type="region of interest" description="Disordered" evidence="1">
    <location>
        <begin position="392"/>
        <end position="495"/>
    </location>
</feature>
<feature type="region of interest" description="Disordered" evidence="1">
    <location>
        <begin position="161"/>
        <end position="194"/>
    </location>
</feature>
<feature type="region of interest" description="Disordered" evidence="1">
    <location>
        <begin position="240"/>
        <end position="267"/>
    </location>
</feature>
<feature type="compositionally biased region" description="Low complexity" evidence="1">
    <location>
        <begin position="410"/>
        <end position="432"/>
    </location>
</feature>
<keyword evidence="2" id="KW-1185">Reference proteome</keyword>
<dbReference type="AlphaFoldDB" id="A0A1I8JQ16"/>
<organism evidence="2 3">
    <name type="scientific">Macrostomum lignano</name>
    <dbReference type="NCBI Taxonomy" id="282301"/>
    <lineage>
        <taxon>Eukaryota</taxon>
        <taxon>Metazoa</taxon>
        <taxon>Spiralia</taxon>
        <taxon>Lophotrochozoa</taxon>
        <taxon>Platyhelminthes</taxon>
        <taxon>Rhabditophora</taxon>
        <taxon>Macrostomorpha</taxon>
        <taxon>Macrostomida</taxon>
        <taxon>Macrostomidae</taxon>
        <taxon>Macrostomum</taxon>
    </lineage>
</organism>
<sequence>ISNALQPVCITECLKKPERRPVSVRSISVPLLPEAAASEAATEVSVKAAMEEGSRGWKPQERSRSRSGSQLAAPATAEQPEQQQGGQHHREATGSSSDAGIIGAAVSTLRGLGGKCTDVFCAGLWLGDSGPRPLRNTANSNLAAAGQAEPLRNANARRLLGAGTPQPSHSRTGERAVPGEAESRAVAGEAESRAVPGAKLRGRAVPVKLRARAVQQLKHEAAAVPGVKLRAEQCQVAAEGTSGGAAEPRCGQPTDRQQGGGGAALTGSDEASLAGSNTVWMAVFTSLSPRTPRGVRLAAVRPAAGARPLPMRGERAAQPAPLQAGDVRLGLRSGRRKGAELLRMVSESGEAGGAWSCGWRPRTRSWRELRAAYPEKIGSAWTRPSKNFRNCSQSAWSNAGCPPIPDRSSKQWSSRSSSKGNRQQEQQAARQQLGSHCKTRLRARRPARRVRYRTEPPDDVAGRADGGVGGDSAGGGSGDCRPGSHSRTATRVSQAAAAGAAAAEAARLRMQPRWQTATAVTAAALALMHRLGCCDAQNFPALTKTHDKLPSRGPAAVGCSALASVGNRCRLSSLGGPHAGPHKRLAAAARSRWQAWRCWSVELQFGSR</sequence>
<feature type="compositionally biased region" description="Basic residues" evidence="1">
    <location>
        <begin position="437"/>
        <end position="451"/>
    </location>
</feature>
<reference evidence="3" key="1">
    <citation type="submission" date="2016-11" db="UniProtKB">
        <authorList>
            <consortium name="WormBaseParasite"/>
        </authorList>
    </citation>
    <scope>IDENTIFICATION</scope>
</reference>
<dbReference type="WBParaSite" id="snap_masked-unitig_26537-processed-gene-0.1-mRNA-1">
    <property type="protein sequence ID" value="snap_masked-unitig_26537-processed-gene-0.1-mRNA-1"/>
    <property type="gene ID" value="snap_masked-unitig_26537-processed-gene-0.1"/>
</dbReference>
<evidence type="ECO:0000313" key="2">
    <source>
        <dbReference type="Proteomes" id="UP000095280"/>
    </source>
</evidence>
<proteinExistence type="predicted"/>
<feature type="region of interest" description="Disordered" evidence="1">
    <location>
        <begin position="40"/>
        <end position="99"/>
    </location>
</feature>
<dbReference type="Proteomes" id="UP000095280">
    <property type="component" value="Unplaced"/>
</dbReference>
<feature type="compositionally biased region" description="Basic and acidic residues" evidence="1">
    <location>
        <begin position="452"/>
        <end position="462"/>
    </location>
</feature>
<name>A0A1I8JQ16_9PLAT</name>
<evidence type="ECO:0000256" key="1">
    <source>
        <dbReference type="SAM" id="MobiDB-lite"/>
    </source>
</evidence>